<feature type="region of interest" description="Disordered" evidence="1">
    <location>
        <begin position="197"/>
        <end position="252"/>
    </location>
</feature>
<evidence type="ECO:0000259" key="2">
    <source>
        <dbReference type="Pfam" id="PF15296"/>
    </source>
</evidence>
<dbReference type="Proteomes" id="UP001652642">
    <property type="component" value="Chromosome 1"/>
</dbReference>
<dbReference type="InterPro" id="IPR028171">
    <property type="entry name" value="Codanin-1_C"/>
</dbReference>
<evidence type="ECO:0000313" key="3">
    <source>
        <dbReference type="Proteomes" id="UP001652642"/>
    </source>
</evidence>
<gene>
    <name evidence="4" type="primary">CDAN1</name>
</gene>
<dbReference type="PANTHER" id="PTHR28678:SF1">
    <property type="entry name" value="CODANIN-1"/>
    <property type="match status" value="1"/>
</dbReference>
<keyword evidence="3" id="KW-1185">Reference proteome</keyword>
<feature type="compositionally biased region" description="Polar residues" evidence="1">
    <location>
        <begin position="239"/>
        <end position="252"/>
    </location>
</feature>
<dbReference type="InterPro" id="IPR040031">
    <property type="entry name" value="Codanin-1"/>
</dbReference>
<evidence type="ECO:0000313" key="4">
    <source>
        <dbReference type="RefSeq" id="XP_072842314.1"/>
    </source>
</evidence>
<feature type="compositionally biased region" description="Polar residues" evidence="1">
    <location>
        <begin position="92"/>
        <end position="116"/>
    </location>
</feature>
<feature type="region of interest" description="Disordered" evidence="1">
    <location>
        <begin position="72"/>
        <end position="116"/>
    </location>
</feature>
<evidence type="ECO:0000256" key="1">
    <source>
        <dbReference type="SAM" id="MobiDB-lite"/>
    </source>
</evidence>
<proteinExistence type="predicted"/>
<protein>
    <submittedName>
        <fullName evidence="4">Codanin-1 isoform X1</fullName>
    </submittedName>
</protein>
<feature type="compositionally biased region" description="Polar residues" evidence="1">
    <location>
        <begin position="72"/>
        <end position="81"/>
    </location>
</feature>
<dbReference type="Pfam" id="PF15296">
    <property type="entry name" value="Codanin-1_C"/>
    <property type="match status" value="1"/>
</dbReference>
<feature type="compositionally biased region" description="Low complexity" evidence="1">
    <location>
        <begin position="158"/>
        <end position="171"/>
    </location>
</feature>
<feature type="region of interest" description="Disordered" evidence="1">
    <location>
        <begin position="158"/>
        <end position="182"/>
    </location>
</feature>
<feature type="region of interest" description="Disordered" evidence="1">
    <location>
        <begin position="306"/>
        <end position="335"/>
    </location>
</feature>
<reference evidence="3" key="1">
    <citation type="submission" date="2025-05" db="UniProtKB">
        <authorList>
            <consortium name="RefSeq"/>
        </authorList>
    </citation>
    <scope>NUCLEOTIDE SEQUENCE [LARGE SCALE GENOMIC DNA]</scope>
</reference>
<feature type="compositionally biased region" description="Polar residues" evidence="1">
    <location>
        <begin position="310"/>
        <end position="333"/>
    </location>
</feature>
<dbReference type="RefSeq" id="XP_072842314.1">
    <property type="nucleotide sequence ID" value="XM_072986213.1"/>
</dbReference>
<dbReference type="GeneID" id="110078984"/>
<feature type="compositionally biased region" description="Basic and acidic residues" evidence="1">
    <location>
        <begin position="213"/>
        <end position="223"/>
    </location>
</feature>
<sequence length="1334" mass="147688">MAAVLELLLRDEVAALAVVRWLKASQSSCPAEVKDAPMASQTHPKFAFLTSFQKDFVPFLLNYLREQTSRILTNGPSTPAKTPNAKLRGGAASSQNQRGGSQRRPSSTVGFGNSRGQLFCDTSPSDVCTPNNIESRGSFILNGSSFLTSSSDFLNVNNSTSPNCSSSPSFSRNERRSAQKTSLGSYFLAAPVRRVRRKGNSSAGGSGQPLAHDLGRSMNDEVKCGSPSVESSRQKKQNEATSVFSISPPGQLNLNDLEEFPPMSAAGVTNKTKPSRRINPTPVSTERTLSKPKMCFTSTPVGKSHALHFQSGTSPEALDSSQEVNLISSSGSLQEEREMLKKERSKLLHQTSTLAGLSSDSGSSAKSPIGLNGSLLTENQLVTSADVSKVSCRKQLQQLAQLYSLCISENLVPNIFLEFFFVLQLLTAKGTSSVEDEGSNPDVTEEYKDAVERQYFCSIHNCVYFAVQVLDHHFVIVSHLEKGTLKLLAENERIAAFSPVLHERLTIAYESSTAKISLLLPSCVQSVSFQPETDNRSNFSSDKAFHIFKKQRDIFYELLREWEDNSEKPGWDFEKCLGDRIRVMMAHLSAASTYSHFARLFQKQLLQMCKGPVGGGTSWGDAPDQDVLNMLGSGNLSRLKRLQERFLVPQSIKGPCPPPSFPGCQQFFRDFILSAGSYQFNQHLMDSLCLQILELDGLALVEHEPSDRDAMGEQDEKKHFSAVLMSLRLLAKFFGFLVFLPYRTSEPVTGDLLESAVALRNQIHPVLDVLKLLRQSIQKQCTVLTVPWIVEFLSLMDYIAPFLDYYGKIFTLLVQLYRCLLLSEEKGMCFLNKLLILAVLGWLFQVPTVPENLFFTGEVTSEVTTDSGTAVQALDSVPLVDQQLLYTCCPYLGELRKLLSSFVLGSGGKNGGYIRKITPTAAEALASKASITQQKLQAELEHAFFHNQPPSLRRTVEFVAERIGSNCVKHIKATLVAELVKRAEVILLDNMKAEDAHNDRLLDEVCSQLYEEGAQALIQGKEFCRRKGPEAVKILLPEETSAAVLNCAANIAVGLATEKACAWLSTNITALIKREVKATFSRMLKGQVISLPNNTDAVQRTKGCPPGCCHQAVFPSQIINEIKDVLCIAVGPRDEDEEIQFADLESLLERLSQTLRCRKFICPTSEQQLAKCSVEMASLLVSDRIPIQGLNSWAPKKQEPQQAKNHLISSLLKSLLSIWKEDFQTPVPFQLIFSRKNAACLADNKQHKWDLFLFLLHGLVEHGLMAEKEIQNCLYSLQELPWPSEFSKELESLLRLFISEDYIAEPKTRACELVGQSRGTVTAQVSRSTVLKSC</sequence>
<feature type="domain" description="Codanin-1 C-terminal" evidence="2">
    <location>
        <begin position="875"/>
        <end position="986"/>
    </location>
</feature>
<organism evidence="3 4">
    <name type="scientific">Pogona vitticeps</name>
    <name type="common">central bearded dragon</name>
    <dbReference type="NCBI Taxonomy" id="103695"/>
    <lineage>
        <taxon>Eukaryota</taxon>
        <taxon>Metazoa</taxon>
        <taxon>Chordata</taxon>
        <taxon>Craniata</taxon>
        <taxon>Vertebrata</taxon>
        <taxon>Euteleostomi</taxon>
        <taxon>Lepidosauria</taxon>
        <taxon>Squamata</taxon>
        <taxon>Bifurcata</taxon>
        <taxon>Unidentata</taxon>
        <taxon>Episquamata</taxon>
        <taxon>Toxicofera</taxon>
        <taxon>Iguania</taxon>
        <taxon>Acrodonta</taxon>
        <taxon>Agamidae</taxon>
        <taxon>Amphibolurinae</taxon>
        <taxon>Pogona</taxon>
    </lineage>
</organism>
<reference evidence="4" key="2">
    <citation type="submission" date="2025-08" db="UniProtKB">
        <authorList>
            <consortium name="RefSeq"/>
        </authorList>
    </citation>
    <scope>IDENTIFICATION</scope>
</reference>
<name>A0ABM5FA86_9SAUR</name>
<feature type="region of interest" description="Disordered" evidence="1">
    <location>
        <begin position="265"/>
        <end position="288"/>
    </location>
</feature>
<accession>A0ABM5FA86</accession>
<dbReference type="PANTHER" id="PTHR28678">
    <property type="entry name" value="CODANIN-1"/>
    <property type="match status" value="1"/>
</dbReference>